<proteinExistence type="predicted"/>
<dbReference type="EMBL" id="KF582788">
    <property type="protein sequence ID" value="AIA80151.1"/>
    <property type="molecule type" value="Genomic_DNA"/>
</dbReference>
<dbReference type="Proteomes" id="UP000019733">
    <property type="component" value="Segment"/>
</dbReference>
<dbReference type="KEGG" id="vg:19524909"/>
<evidence type="ECO:0000313" key="2">
    <source>
        <dbReference type="Proteomes" id="UP000019733"/>
    </source>
</evidence>
<accession>A0A060BE20</accession>
<organism evidence="1 2">
    <name type="scientific">Escherichia phage vB_EcoM_JS09</name>
    <dbReference type="NCBI Taxonomy" id="1430444"/>
    <lineage>
        <taxon>Viruses</taxon>
        <taxon>Duplodnaviria</taxon>
        <taxon>Heunggongvirae</taxon>
        <taxon>Uroviricota</taxon>
        <taxon>Caudoviricetes</taxon>
        <taxon>Pantevenvirales</taxon>
        <taxon>Straboviridae</taxon>
        <taxon>Tevenvirinae</taxon>
        <taxon>Mosigvirus</taxon>
        <taxon>Mosigvirus JS09</taxon>
    </lineage>
</organism>
<keyword evidence="2" id="KW-1185">Reference proteome</keyword>
<dbReference type="OrthoDB" id="20700at10239"/>
<sequence length="66" mass="7554">MAKLFKDVEIGEKFVLNNGQQLIRVASIAGQTHNCIAPTCWTRFFIEDDTECLTVEELFERSDMAE</sequence>
<gene>
    <name evidence="1" type="ORF">JS09_0185</name>
</gene>
<reference evidence="1" key="1">
    <citation type="submission" date="2015-07" db="EMBL/GenBank/DDBJ databases">
        <title>Isolation and characterization of a novel lytic T4-like coliphage vB_EcoM_JS09 infecting APEC.</title>
        <authorList>
            <person name="Zhou Y."/>
            <person name="Bao H.D."/>
            <person name="Zhang H."/>
            <person name="Wang R."/>
        </authorList>
    </citation>
    <scope>NUCLEOTIDE SEQUENCE</scope>
</reference>
<dbReference type="RefSeq" id="YP_009037508.1">
    <property type="nucleotide sequence ID" value="NC_024124.2"/>
</dbReference>
<name>A0A060BE20_9CAUD</name>
<protein>
    <recommendedName>
        <fullName evidence="3">DUF2158 domain-containing protein</fullName>
    </recommendedName>
</protein>
<dbReference type="GeneID" id="19524909"/>
<evidence type="ECO:0000313" key="1">
    <source>
        <dbReference type="EMBL" id="AIA80151.1"/>
    </source>
</evidence>
<evidence type="ECO:0008006" key="3">
    <source>
        <dbReference type="Google" id="ProtNLM"/>
    </source>
</evidence>